<evidence type="ECO:0000256" key="1">
    <source>
        <dbReference type="SAM" id="Coils"/>
    </source>
</evidence>
<feature type="transmembrane region" description="Helical" evidence="2">
    <location>
        <begin position="135"/>
        <end position="155"/>
    </location>
</feature>
<evidence type="ECO:0000313" key="3">
    <source>
        <dbReference type="EMBL" id="WIM93838.1"/>
    </source>
</evidence>
<reference evidence="3 4" key="1">
    <citation type="submission" date="2023-06" db="EMBL/GenBank/DDBJ databases">
        <authorList>
            <person name="Yushchuk O."/>
            <person name="Binda E."/>
            <person name="Ruckert-Reed C."/>
            <person name="Fedorenko V."/>
            <person name="Kalinowski J."/>
            <person name="Marinelli F."/>
        </authorList>
    </citation>
    <scope>NUCLEOTIDE SEQUENCE [LARGE SCALE GENOMIC DNA]</scope>
    <source>
        <strain evidence="3 4">NRRL 3884</strain>
    </source>
</reference>
<organism evidence="3 4">
    <name type="scientific">Actinoplanes oblitus</name>
    <dbReference type="NCBI Taxonomy" id="3040509"/>
    <lineage>
        <taxon>Bacteria</taxon>
        <taxon>Bacillati</taxon>
        <taxon>Actinomycetota</taxon>
        <taxon>Actinomycetes</taxon>
        <taxon>Micromonosporales</taxon>
        <taxon>Micromonosporaceae</taxon>
        <taxon>Actinoplanes</taxon>
    </lineage>
</organism>
<name>A0ABY8WBJ7_9ACTN</name>
<keyword evidence="2" id="KW-0812">Transmembrane</keyword>
<feature type="transmembrane region" description="Helical" evidence="2">
    <location>
        <begin position="175"/>
        <end position="197"/>
    </location>
</feature>
<dbReference type="EMBL" id="CP126980">
    <property type="protein sequence ID" value="WIM93838.1"/>
    <property type="molecule type" value="Genomic_DNA"/>
</dbReference>
<keyword evidence="4" id="KW-1185">Reference proteome</keyword>
<dbReference type="RefSeq" id="WP_284915041.1">
    <property type="nucleotide sequence ID" value="NZ_CP126980.1"/>
</dbReference>
<evidence type="ECO:0000256" key="2">
    <source>
        <dbReference type="SAM" id="Phobius"/>
    </source>
</evidence>
<keyword evidence="2" id="KW-1133">Transmembrane helix</keyword>
<dbReference type="Proteomes" id="UP001240150">
    <property type="component" value="Chromosome"/>
</dbReference>
<feature type="coiled-coil region" evidence="1">
    <location>
        <begin position="43"/>
        <end position="77"/>
    </location>
</feature>
<accession>A0ABY8WBJ7</accession>
<keyword evidence="1" id="KW-0175">Coiled coil</keyword>
<protein>
    <submittedName>
        <fullName evidence="3">Uncharacterized protein</fullName>
    </submittedName>
</protein>
<feature type="transmembrane region" description="Helical" evidence="2">
    <location>
        <begin position="209"/>
        <end position="231"/>
    </location>
</feature>
<keyword evidence="2" id="KW-0472">Membrane</keyword>
<gene>
    <name evidence="3" type="ORF">ACTOB_005831</name>
</gene>
<proteinExistence type="predicted"/>
<sequence>MSELQPADFERADYRTVLRRLTTLDQRAADLRAEAIAWHAEQRAAADGQVAAAEEQARAAQRAVREAQRDLEQVDAQAAGLWAEYVHRVGPVAERFGKLPPASIPRQRSDLAARDYLAEVEKRVKWTPPARPITFGVKVLFGVFGLAGGIVGALLNQVLRDAGAASAGDWHQAAPVVALLVLLACPVLAVVGAKLVADRRKVGLDTATVVTILVTGLVTAMLLFTATQYAGGGA</sequence>
<evidence type="ECO:0000313" key="4">
    <source>
        <dbReference type="Proteomes" id="UP001240150"/>
    </source>
</evidence>